<reference evidence="2" key="1">
    <citation type="submission" date="2020-02" db="EMBL/GenBank/DDBJ databases">
        <authorList>
            <person name="Meier V. D."/>
        </authorList>
    </citation>
    <scope>NUCLEOTIDE SEQUENCE</scope>
    <source>
        <strain evidence="2">AVDCRST_MAG88</strain>
    </source>
</reference>
<accession>A0A6J4VCR8</accession>
<dbReference type="AlphaFoldDB" id="A0A6J4VCR8"/>
<gene>
    <name evidence="2" type="ORF">AVDCRST_MAG88-2283</name>
</gene>
<feature type="region of interest" description="Disordered" evidence="1">
    <location>
        <begin position="1"/>
        <end position="48"/>
    </location>
</feature>
<proteinExistence type="predicted"/>
<organism evidence="2">
    <name type="scientific">uncultured Thermomicrobiales bacterium</name>
    <dbReference type="NCBI Taxonomy" id="1645740"/>
    <lineage>
        <taxon>Bacteria</taxon>
        <taxon>Pseudomonadati</taxon>
        <taxon>Thermomicrobiota</taxon>
        <taxon>Thermomicrobia</taxon>
        <taxon>Thermomicrobiales</taxon>
        <taxon>environmental samples</taxon>
    </lineage>
</organism>
<sequence length="48" mass="5464">DRQRCFDGSGRRAGTARRRRKSRGGRRRRLRDPRPALVVDTGMGPRSG</sequence>
<evidence type="ECO:0000256" key="1">
    <source>
        <dbReference type="SAM" id="MobiDB-lite"/>
    </source>
</evidence>
<evidence type="ECO:0000313" key="2">
    <source>
        <dbReference type="EMBL" id="CAA9570490.1"/>
    </source>
</evidence>
<dbReference type="EMBL" id="CADCWM010000584">
    <property type="protein sequence ID" value="CAA9570490.1"/>
    <property type="molecule type" value="Genomic_DNA"/>
</dbReference>
<protein>
    <submittedName>
        <fullName evidence="2">Uncharacterized protein</fullName>
    </submittedName>
</protein>
<feature type="non-terminal residue" evidence="2">
    <location>
        <position position="48"/>
    </location>
</feature>
<feature type="non-terminal residue" evidence="2">
    <location>
        <position position="1"/>
    </location>
</feature>
<name>A0A6J4VCR8_9BACT</name>
<feature type="compositionally biased region" description="Basic residues" evidence="1">
    <location>
        <begin position="14"/>
        <end position="31"/>
    </location>
</feature>